<dbReference type="InterPro" id="IPR008271">
    <property type="entry name" value="Ser/Thr_kinase_AS"/>
</dbReference>
<evidence type="ECO:0000259" key="17">
    <source>
        <dbReference type="PROSITE" id="PS50011"/>
    </source>
</evidence>
<dbReference type="Gene3D" id="1.10.510.10">
    <property type="entry name" value="Transferase(Phosphotransferase) domain 1"/>
    <property type="match status" value="1"/>
</dbReference>
<dbReference type="Pfam" id="PF00069">
    <property type="entry name" value="Pkinase"/>
    <property type="match status" value="1"/>
</dbReference>
<comment type="subcellular location">
    <subcellularLocation>
        <location evidence="1">Nucleus</location>
    </subcellularLocation>
</comment>
<name>A0ABR4PZP5_9CEST</name>
<evidence type="ECO:0000256" key="12">
    <source>
        <dbReference type="ARBA" id="ARBA00023306"/>
    </source>
</evidence>
<keyword evidence="5" id="KW-0132">Cell division</keyword>
<keyword evidence="19" id="KW-1185">Reference proteome</keyword>
<comment type="catalytic activity">
    <reaction evidence="13">
        <text>L-threonyl-[protein] + ATP = O-phospho-L-threonyl-[protein] + ADP + H(+)</text>
        <dbReference type="Rhea" id="RHEA:46608"/>
        <dbReference type="Rhea" id="RHEA-COMP:11060"/>
        <dbReference type="Rhea" id="RHEA-COMP:11605"/>
        <dbReference type="ChEBI" id="CHEBI:15378"/>
        <dbReference type="ChEBI" id="CHEBI:30013"/>
        <dbReference type="ChEBI" id="CHEBI:30616"/>
        <dbReference type="ChEBI" id="CHEBI:61977"/>
        <dbReference type="ChEBI" id="CHEBI:456216"/>
        <dbReference type="EC" id="2.7.11.22"/>
    </reaction>
</comment>
<keyword evidence="7" id="KW-0547">Nucleotide-binding</keyword>
<comment type="caution">
    <text evidence="18">The sequence shown here is derived from an EMBL/GenBank/DDBJ whole genome shotgun (WGS) entry which is preliminary data.</text>
</comment>
<evidence type="ECO:0000313" key="18">
    <source>
        <dbReference type="EMBL" id="KAL5102857.1"/>
    </source>
</evidence>
<dbReference type="Proteomes" id="UP001651158">
    <property type="component" value="Unassembled WGS sequence"/>
</dbReference>
<evidence type="ECO:0000256" key="8">
    <source>
        <dbReference type="ARBA" id="ARBA00022776"/>
    </source>
</evidence>
<comment type="catalytic activity">
    <reaction evidence="15">
        <text>[DNA-directed RNA polymerase] + ATP = phospho-[DNA-directed RNA polymerase] + ADP + H(+)</text>
        <dbReference type="Rhea" id="RHEA:10216"/>
        <dbReference type="Rhea" id="RHEA-COMP:11321"/>
        <dbReference type="Rhea" id="RHEA-COMP:11322"/>
        <dbReference type="ChEBI" id="CHEBI:15378"/>
        <dbReference type="ChEBI" id="CHEBI:30616"/>
        <dbReference type="ChEBI" id="CHEBI:43176"/>
        <dbReference type="ChEBI" id="CHEBI:68546"/>
        <dbReference type="ChEBI" id="CHEBI:456216"/>
        <dbReference type="EC" id="2.7.11.23"/>
    </reaction>
</comment>
<evidence type="ECO:0000256" key="16">
    <source>
        <dbReference type="SAM" id="MobiDB-lite"/>
    </source>
</evidence>
<accession>A0ABR4PZP5</accession>
<keyword evidence="3" id="KW-0723">Serine/threonine-protein kinase</keyword>
<evidence type="ECO:0000256" key="1">
    <source>
        <dbReference type="ARBA" id="ARBA00004123"/>
    </source>
</evidence>
<evidence type="ECO:0000256" key="6">
    <source>
        <dbReference type="ARBA" id="ARBA00022679"/>
    </source>
</evidence>
<comment type="catalytic activity">
    <reaction evidence="14">
        <text>L-seryl-[protein] + ATP = O-phospho-L-seryl-[protein] + ADP + H(+)</text>
        <dbReference type="Rhea" id="RHEA:17989"/>
        <dbReference type="Rhea" id="RHEA-COMP:9863"/>
        <dbReference type="Rhea" id="RHEA-COMP:11604"/>
        <dbReference type="ChEBI" id="CHEBI:15378"/>
        <dbReference type="ChEBI" id="CHEBI:29999"/>
        <dbReference type="ChEBI" id="CHEBI:30616"/>
        <dbReference type="ChEBI" id="CHEBI:83421"/>
        <dbReference type="ChEBI" id="CHEBI:456216"/>
        <dbReference type="EC" id="2.7.11.22"/>
    </reaction>
</comment>
<dbReference type="SUPFAM" id="SSF56112">
    <property type="entry name" value="Protein kinase-like (PK-like)"/>
    <property type="match status" value="1"/>
</dbReference>
<proteinExistence type="inferred from homology"/>
<evidence type="ECO:0000256" key="13">
    <source>
        <dbReference type="ARBA" id="ARBA00047811"/>
    </source>
</evidence>
<dbReference type="EMBL" id="JAKROA010000023">
    <property type="protein sequence ID" value="KAL5102857.1"/>
    <property type="molecule type" value="Genomic_DNA"/>
</dbReference>
<comment type="similarity">
    <text evidence="2">Belongs to the protein kinase superfamily. CMGC Ser/Thr protein kinase family. CDC2/CDKX subfamily.</text>
</comment>
<sequence length="445" mass="50312">MGAVDLKTRHLRVCKRIALINSHEAADGGDALAHCKAICARARTRTKIDESSVWAQTSAPAWTRNSLGRKLKCQPKLVGAQPMENRLTILYLRLDLEQVILDRGRLYLIFEYLTVDLRRYLDHNCKATGLPPDTVKLFMYQMLQALLYCHARRIIHRDLKPQNILVDVDRNIVKLADFGLARSFGYPLRKLTHEVVTLWYRSPEILLGETLYCCGVDMWSMGCMLAEIATGDPLFRGDSEIDQLFHIFRTMGIPTEENWPGVTKLRDYNPTSFPSWHTNKLCSQEKIVRALDSKGLDLLTALLLYDPSSRINAQQALLHPYFADLDEALLPAVGEEFVGLPIDRIPPAFAEVFSAMVAISDSELDFEEIGEESNKEGMILDKRPKMVPSTMLLGASTYQVSAAFAKFAKEKSENSRTEKQKEASEVKKRDTQPLAESHHVNMSVD</sequence>
<evidence type="ECO:0000256" key="9">
    <source>
        <dbReference type="ARBA" id="ARBA00022777"/>
    </source>
</evidence>
<keyword evidence="4" id="KW-0597">Phosphoprotein</keyword>
<dbReference type="PANTHER" id="PTHR24056">
    <property type="entry name" value="CELL DIVISION PROTEIN KINASE"/>
    <property type="match status" value="1"/>
</dbReference>
<evidence type="ECO:0000256" key="5">
    <source>
        <dbReference type="ARBA" id="ARBA00022618"/>
    </source>
</evidence>
<feature type="domain" description="Protein kinase" evidence="17">
    <location>
        <begin position="1"/>
        <end position="322"/>
    </location>
</feature>
<feature type="compositionally biased region" description="Basic and acidic residues" evidence="16">
    <location>
        <begin position="409"/>
        <end position="439"/>
    </location>
</feature>
<organism evidence="18 19">
    <name type="scientific">Taenia crassiceps</name>
    <dbReference type="NCBI Taxonomy" id="6207"/>
    <lineage>
        <taxon>Eukaryota</taxon>
        <taxon>Metazoa</taxon>
        <taxon>Spiralia</taxon>
        <taxon>Lophotrochozoa</taxon>
        <taxon>Platyhelminthes</taxon>
        <taxon>Cestoda</taxon>
        <taxon>Eucestoda</taxon>
        <taxon>Cyclophyllidea</taxon>
        <taxon>Taeniidae</taxon>
        <taxon>Taenia</taxon>
    </lineage>
</organism>
<evidence type="ECO:0000256" key="3">
    <source>
        <dbReference type="ARBA" id="ARBA00022527"/>
    </source>
</evidence>
<evidence type="ECO:0000256" key="4">
    <source>
        <dbReference type="ARBA" id="ARBA00022553"/>
    </source>
</evidence>
<dbReference type="SMART" id="SM00220">
    <property type="entry name" value="S_TKc"/>
    <property type="match status" value="1"/>
</dbReference>
<reference evidence="18 19" key="1">
    <citation type="journal article" date="2022" name="Front. Cell. Infect. Microbiol.">
        <title>The Genomes of Two Strains of Taenia crassiceps the Animal Model for the Study of Human Cysticercosis.</title>
        <authorList>
            <person name="Bobes R.J."/>
            <person name="Estrada K."/>
            <person name="Rios-Valencia D.G."/>
            <person name="Calderon-Gallegos A."/>
            <person name="de la Torre P."/>
            <person name="Carrero J.C."/>
            <person name="Sanchez-Flores A."/>
            <person name="Laclette J.P."/>
        </authorList>
    </citation>
    <scope>NUCLEOTIDE SEQUENCE [LARGE SCALE GENOMIC DNA]</scope>
    <source>
        <strain evidence="18">WFUcys</strain>
    </source>
</reference>
<keyword evidence="9 18" id="KW-0418">Kinase</keyword>
<evidence type="ECO:0000256" key="2">
    <source>
        <dbReference type="ARBA" id="ARBA00006485"/>
    </source>
</evidence>
<keyword evidence="11" id="KW-0539">Nucleus</keyword>
<dbReference type="PROSITE" id="PS00108">
    <property type="entry name" value="PROTEIN_KINASE_ST"/>
    <property type="match status" value="1"/>
</dbReference>
<dbReference type="Gene3D" id="3.30.200.20">
    <property type="entry name" value="Phosphorylase Kinase, domain 1"/>
    <property type="match status" value="1"/>
</dbReference>
<feature type="region of interest" description="Disordered" evidence="16">
    <location>
        <begin position="409"/>
        <end position="445"/>
    </location>
</feature>
<keyword evidence="10" id="KW-0067">ATP-binding</keyword>
<keyword evidence="12" id="KW-0131">Cell cycle</keyword>
<keyword evidence="6" id="KW-0808">Transferase</keyword>
<dbReference type="InterPro" id="IPR011009">
    <property type="entry name" value="Kinase-like_dom_sf"/>
</dbReference>
<dbReference type="PROSITE" id="PS50011">
    <property type="entry name" value="PROTEIN_KINASE_DOM"/>
    <property type="match status" value="1"/>
</dbReference>
<dbReference type="InterPro" id="IPR050108">
    <property type="entry name" value="CDK"/>
</dbReference>
<evidence type="ECO:0000313" key="19">
    <source>
        <dbReference type="Proteomes" id="UP001651158"/>
    </source>
</evidence>
<gene>
    <name evidence="18" type="ORF">TcWFU_006284</name>
</gene>
<dbReference type="PANTHER" id="PTHR24056:SF334">
    <property type="entry name" value="CYCLIN-DEPENDENT KINASE 1"/>
    <property type="match status" value="1"/>
</dbReference>
<evidence type="ECO:0000256" key="15">
    <source>
        <dbReference type="ARBA" id="ARBA00049280"/>
    </source>
</evidence>
<evidence type="ECO:0000256" key="10">
    <source>
        <dbReference type="ARBA" id="ARBA00022840"/>
    </source>
</evidence>
<evidence type="ECO:0000256" key="14">
    <source>
        <dbReference type="ARBA" id="ARBA00048367"/>
    </source>
</evidence>
<dbReference type="InterPro" id="IPR000719">
    <property type="entry name" value="Prot_kinase_dom"/>
</dbReference>
<dbReference type="GO" id="GO:0016301">
    <property type="term" value="F:kinase activity"/>
    <property type="evidence" value="ECO:0007669"/>
    <property type="project" value="UniProtKB-KW"/>
</dbReference>
<protein>
    <submittedName>
        <fullName evidence="18">Cyclin-dependent kinase 1</fullName>
    </submittedName>
</protein>
<evidence type="ECO:0000256" key="11">
    <source>
        <dbReference type="ARBA" id="ARBA00023242"/>
    </source>
</evidence>
<keyword evidence="8" id="KW-0498">Mitosis</keyword>
<evidence type="ECO:0000256" key="7">
    <source>
        <dbReference type="ARBA" id="ARBA00022741"/>
    </source>
</evidence>